<keyword evidence="9 10" id="KW-0275">Fatty acid biosynthesis</keyword>
<evidence type="ECO:0000256" key="7">
    <source>
        <dbReference type="ARBA" id="ARBA00023098"/>
    </source>
</evidence>
<evidence type="ECO:0000256" key="5">
    <source>
        <dbReference type="ARBA" id="ARBA00022832"/>
    </source>
</evidence>
<reference evidence="11 12" key="1">
    <citation type="submission" date="2024-04" db="EMBL/GenBank/DDBJ databases">
        <authorList>
            <person name="Rising A."/>
            <person name="Reimegard J."/>
            <person name="Sonavane S."/>
            <person name="Akerstrom W."/>
            <person name="Nylinder S."/>
            <person name="Hedman E."/>
            <person name="Kallberg Y."/>
        </authorList>
    </citation>
    <scope>NUCLEOTIDE SEQUENCE [LARGE SCALE GENOMIC DNA]</scope>
</reference>
<comment type="catalytic activity">
    <reaction evidence="10">
        <text>a very-long-chain acyl-CoA + malonyl-CoA + H(+) = a very-long-chain 3-oxoacyl-CoA + CO2 + CoA</text>
        <dbReference type="Rhea" id="RHEA:32727"/>
        <dbReference type="ChEBI" id="CHEBI:15378"/>
        <dbReference type="ChEBI" id="CHEBI:16526"/>
        <dbReference type="ChEBI" id="CHEBI:57287"/>
        <dbReference type="ChEBI" id="CHEBI:57384"/>
        <dbReference type="ChEBI" id="CHEBI:90725"/>
        <dbReference type="ChEBI" id="CHEBI:90736"/>
        <dbReference type="EC" id="2.3.1.199"/>
    </reaction>
</comment>
<gene>
    <name evidence="11" type="ORF">LARSCL_LOCUS11036</name>
</gene>
<organism evidence="11 12">
    <name type="scientific">Larinioides sclopetarius</name>
    <dbReference type="NCBI Taxonomy" id="280406"/>
    <lineage>
        <taxon>Eukaryota</taxon>
        <taxon>Metazoa</taxon>
        <taxon>Ecdysozoa</taxon>
        <taxon>Arthropoda</taxon>
        <taxon>Chelicerata</taxon>
        <taxon>Arachnida</taxon>
        <taxon>Araneae</taxon>
        <taxon>Araneomorphae</taxon>
        <taxon>Entelegynae</taxon>
        <taxon>Araneoidea</taxon>
        <taxon>Araneidae</taxon>
        <taxon>Larinioides</taxon>
    </lineage>
</organism>
<dbReference type="EC" id="2.3.1.199" evidence="10"/>
<dbReference type="PANTHER" id="PTHR11157:SF69">
    <property type="entry name" value="ELONGATION OF VERY LONG CHAIN FATTY ACIDS PROTEIN 7"/>
    <property type="match status" value="1"/>
</dbReference>
<feature type="transmembrane region" description="Helical" evidence="10">
    <location>
        <begin position="44"/>
        <end position="63"/>
    </location>
</feature>
<name>A0AAV2ADC7_9ARAC</name>
<comment type="caution">
    <text evidence="11">The sequence shown here is derived from an EMBL/GenBank/DDBJ whole genome shotgun (WGS) entry which is preliminary data.</text>
</comment>
<keyword evidence="3 10" id="KW-0808">Transferase</keyword>
<dbReference type="GO" id="GO:0005789">
    <property type="term" value="C:endoplasmic reticulum membrane"/>
    <property type="evidence" value="ECO:0007669"/>
    <property type="project" value="TreeGrafter"/>
</dbReference>
<feature type="transmembrane region" description="Helical" evidence="10">
    <location>
        <begin position="144"/>
        <end position="173"/>
    </location>
</feature>
<evidence type="ECO:0000256" key="9">
    <source>
        <dbReference type="ARBA" id="ARBA00023160"/>
    </source>
</evidence>
<keyword evidence="8 10" id="KW-0472">Membrane</keyword>
<feature type="transmembrane region" description="Helical" evidence="10">
    <location>
        <begin position="218"/>
        <end position="234"/>
    </location>
</feature>
<accession>A0AAV2ADC7</accession>
<keyword evidence="5 10" id="KW-0276">Fatty acid metabolism</keyword>
<dbReference type="PANTHER" id="PTHR11157">
    <property type="entry name" value="FATTY ACID ACYL TRANSFERASE-RELATED"/>
    <property type="match status" value="1"/>
</dbReference>
<feature type="transmembrane region" description="Helical" evidence="10">
    <location>
        <begin position="12"/>
        <end position="32"/>
    </location>
</feature>
<evidence type="ECO:0000256" key="3">
    <source>
        <dbReference type="ARBA" id="ARBA00022679"/>
    </source>
</evidence>
<keyword evidence="6 10" id="KW-1133">Transmembrane helix</keyword>
<dbReference type="EMBL" id="CAXIEN010000133">
    <property type="protein sequence ID" value="CAL1280548.1"/>
    <property type="molecule type" value="Genomic_DNA"/>
</dbReference>
<evidence type="ECO:0000256" key="6">
    <source>
        <dbReference type="ARBA" id="ARBA00022989"/>
    </source>
</evidence>
<dbReference type="Proteomes" id="UP001497382">
    <property type="component" value="Unassembled WGS sequence"/>
</dbReference>
<keyword evidence="7 10" id="KW-0443">Lipid metabolism</keyword>
<evidence type="ECO:0000256" key="4">
    <source>
        <dbReference type="ARBA" id="ARBA00022692"/>
    </source>
</evidence>
<dbReference type="GO" id="GO:0034626">
    <property type="term" value="P:fatty acid elongation, polyunsaturated fatty acid"/>
    <property type="evidence" value="ECO:0007669"/>
    <property type="project" value="TreeGrafter"/>
</dbReference>
<dbReference type="GO" id="GO:0034625">
    <property type="term" value="P:fatty acid elongation, monounsaturated fatty acid"/>
    <property type="evidence" value="ECO:0007669"/>
    <property type="project" value="TreeGrafter"/>
</dbReference>
<comment type="similarity">
    <text evidence="10">Belongs to the ELO family.</text>
</comment>
<keyword evidence="4 10" id="KW-0812">Transmembrane</keyword>
<comment type="subcellular location">
    <subcellularLocation>
        <location evidence="1">Membrane</location>
        <topology evidence="1">Multi-pass membrane protein</topology>
    </subcellularLocation>
</comment>
<dbReference type="Pfam" id="PF01151">
    <property type="entry name" value="ELO"/>
    <property type="match status" value="1"/>
</dbReference>
<sequence>MDYKVLFANRTAEVLIIAVYLLFIFWIGPAFMRNRKPYILRKTLICYNFLQSALNAYLAYKVFFDIWGKWDLRCNMRDNPNFDAVFKVSLQNFYYYYFLKFVDLLDTVFFVIRKKKNQITFLHVVHHAGMVIIINWGLRLYRDAAAHYTIICLLMNTTVHVIMYFYYGLAAFGPSMGKYLWWKKYLTLVQIIQIFCMILYMTITFLTGCDEFRLFDKLSFSFFALNFFLFINFYQKSQKE</sequence>
<dbReference type="GO" id="GO:0009922">
    <property type="term" value="F:fatty acid elongase activity"/>
    <property type="evidence" value="ECO:0007669"/>
    <property type="project" value="UniProtKB-EC"/>
</dbReference>
<dbReference type="InterPro" id="IPR002076">
    <property type="entry name" value="ELO_fam"/>
</dbReference>
<protein>
    <recommendedName>
        <fullName evidence="10">Elongation of very long chain fatty acids protein</fullName>
        <ecNumber evidence="10">2.3.1.199</ecNumber>
    </recommendedName>
    <alternativeName>
        <fullName evidence="10">Very-long-chain 3-oxoacyl-CoA synthase</fullName>
    </alternativeName>
</protein>
<evidence type="ECO:0000313" key="12">
    <source>
        <dbReference type="Proteomes" id="UP001497382"/>
    </source>
</evidence>
<keyword evidence="12" id="KW-1185">Reference proteome</keyword>
<feature type="transmembrane region" description="Helical" evidence="10">
    <location>
        <begin position="94"/>
        <end position="112"/>
    </location>
</feature>
<dbReference type="GO" id="GO:0030148">
    <property type="term" value="P:sphingolipid biosynthetic process"/>
    <property type="evidence" value="ECO:0007669"/>
    <property type="project" value="TreeGrafter"/>
</dbReference>
<feature type="transmembrane region" description="Helical" evidence="10">
    <location>
        <begin position="185"/>
        <end position="206"/>
    </location>
</feature>
<proteinExistence type="inferred from homology"/>
<dbReference type="GO" id="GO:0019367">
    <property type="term" value="P:fatty acid elongation, saturated fatty acid"/>
    <property type="evidence" value="ECO:0007669"/>
    <property type="project" value="TreeGrafter"/>
</dbReference>
<evidence type="ECO:0000256" key="10">
    <source>
        <dbReference type="RuleBase" id="RU361115"/>
    </source>
</evidence>
<evidence type="ECO:0000313" key="11">
    <source>
        <dbReference type="EMBL" id="CAL1280548.1"/>
    </source>
</evidence>
<dbReference type="AlphaFoldDB" id="A0AAV2ADC7"/>
<feature type="transmembrane region" description="Helical" evidence="10">
    <location>
        <begin position="119"/>
        <end position="138"/>
    </location>
</feature>
<evidence type="ECO:0000256" key="2">
    <source>
        <dbReference type="ARBA" id="ARBA00022516"/>
    </source>
</evidence>
<keyword evidence="2 10" id="KW-0444">Lipid biosynthesis</keyword>
<dbReference type="GO" id="GO:0042761">
    <property type="term" value="P:very long-chain fatty acid biosynthetic process"/>
    <property type="evidence" value="ECO:0007669"/>
    <property type="project" value="TreeGrafter"/>
</dbReference>
<evidence type="ECO:0000256" key="8">
    <source>
        <dbReference type="ARBA" id="ARBA00023136"/>
    </source>
</evidence>
<evidence type="ECO:0000256" key="1">
    <source>
        <dbReference type="ARBA" id="ARBA00004141"/>
    </source>
</evidence>